<evidence type="ECO:0000313" key="2">
    <source>
        <dbReference type="Proteomes" id="UP001140513"/>
    </source>
</evidence>
<name>A0A9W8XT65_9PLEO</name>
<dbReference type="EMBL" id="JAPEUX010000002">
    <property type="protein sequence ID" value="KAJ4358677.1"/>
    <property type="molecule type" value="Genomic_DNA"/>
</dbReference>
<dbReference type="Proteomes" id="UP001140513">
    <property type="component" value="Unassembled WGS sequence"/>
</dbReference>
<keyword evidence="2" id="KW-1185">Reference proteome</keyword>
<evidence type="ECO:0000313" key="1">
    <source>
        <dbReference type="EMBL" id="KAJ4358677.1"/>
    </source>
</evidence>
<protein>
    <recommendedName>
        <fullName evidence="3">F-box domain-containing protein</fullName>
    </recommendedName>
</protein>
<comment type="caution">
    <text evidence="1">The sequence shown here is derived from an EMBL/GenBank/DDBJ whole genome shotgun (WGS) entry which is preliminary data.</text>
</comment>
<organism evidence="1 2">
    <name type="scientific">Didymosphaeria variabile</name>
    <dbReference type="NCBI Taxonomy" id="1932322"/>
    <lineage>
        <taxon>Eukaryota</taxon>
        <taxon>Fungi</taxon>
        <taxon>Dikarya</taxon>
        <taxon>Ascomycota</taxon>
        <taxon>Pezizomycotina</taxon>
        <taxon>Dothideomycetes</taxon>
        <taxon>Pleosporomycetidae</taxon>
        <taxon>Pleosporales</taxon>
        <taxon>Massarineae</taxon>
        <taxon>Didymosphaeriaceae</taxon>
        <taxon>Didymosphaeria</taxon>
    </lineage>
</organism>
<evidence type="ECO:0008006" key="3">
    <source>
        <dbReference type="Google" id="ProtNLM"/>
    </source>
</evidence>
<dbReference type="AlphaFoldDB" id="A0A9W8XT65"/>
<reference evidence="1" key="1">
    <citation type="submission" date="2022-10" db="EMBL/GenBank/DDBJ databases">
        <title>Tapping the CABI collections for fungal endophytes: first genome assemblies for Collariella, Neodidymelliopsis, Ascochyta clinopodiicola, Didymella pomorum, Didymosphaeria variabile, Neocosmospora piperis and Neocucurbitaria cava.</title>
        <authorList>
            <person name="Hill R."/>
        </authorList>
    </citation>
    <scope>NUCLEOTIDE SEQUENCE</scope>
    <source>
        <strain evidence="1">IMI 356815</strain>
    </source>
</reference>
<dbReference type="GeneID" id="80906791"/>
<sequence>MAQSRKKLEDCPKELLCKIAREASSARDAVALMQTCRAFYQLLAGELLKDLPVMQLRTLNIDYIKKYGTKTKNLILHHSHGDPDLPTECLLKETFRDLPDIFHASESHEVFGFTNASSISNEFYGQTVKLLESEISLRLLVLPENIKKDWWNDTESFCPKSTRKHR</sequence>
<accession>A0A9W8XT65</accession>
<dbReference type="RefSeq" id="XP_056075536.1">
    <property type="nucleotide sequence ID" value="XM_056212063.1"/>
</dbReference>
<dbReference type="OrthoDB" id="10601992at2759"/>
<proteinExistence type="predicted"/>
<gene>
    <name evidence="1" type="ORF">N0V89_003261</name>
</gene>